<name>A0A6J7QW56_9ZZZZ</name>
<feature type="domain" description="Methyltransferase" evidence="2">
    <location>
        <begin position="37"/>
        <end position="129"/>
    </location>
</feature>
<accession>A0A6J7QW56</accession>
<proteinExistence type="predicted"/>
<dbReference type="EMBL" id="CAFBLT010000001">
    <property type="protein sequence ID" value="CAB4876515.1"/>
    <property type="molecule type" value="Genomic_DNA"/>
</dbReference>
<dbReference type="EMBL" id="CAFBPM010000008">
    <property type="protein sequence ID" value="CAB5021988.1"/>
    <property type="molecule type" value="Genomic_DNA"/>
</dbReference>
<evidence type="ECO:0000259" key="2">
    <source>
        <dbReference type="Pfam" id="PF13649"/>
    </source>
</evidence>
<dbReference type="InterPro" id="IPR029063">
    <property type="entry name" value="SAM-dependent_MTases_sf"/>
</dbReference>
<organism evidence="5">
    <name type="scientific">freshwater metagenome</name>
    <dbReference type="NCBI Taxonomy" id="449393"/>
    <lineage>
        <taxon>unclassified sequences</taxon>
        <taxon>metagenomes</taxon>
        <taxon>ecological metagenomes</taxon>
    </lineage>
</organism>
<evidence type="ECO:0000313" key="4">
    <source>
        <dbReference type="EMBL" id="CAB4876515.1"/>
    </source>
</evidence>
<dbReference type="GO" id="GO:0016740">
    <property type="term" value="F:transferase activity"/>
    <property type="evidence" value="ECO:0007669"/>
    <property type="project" value="UniProtKB-KW"/>
</dbReference>
<protein>
    <submittedName>
        <fullName evidence="5">Unannotated protein</fullName>
    </submittedName>
</protein>
<dbReference type="PANTHER" id="PTHR43861:SF3">
    <property type="entry name" value="PUTATIVE (AFU_ORTHOLOGUE AFUA_2G14390)-RELATED"/>
    <property type="match status" value="1"/>
</dbReference>
<evidence type="ECO:0000313" key="5">
    <source>
        <dbReference type="EMBL" id="CAB5021988.1"/>
    </source>
</evidence>
<dbReference type="EMBL" id="CAFABE010000083">
    <property type="protein sequence ID" value="CAB4833072.1"/>
    <property type="molecule type" value="Genomic_DNA"/>
</dbReference>
<evidence type="ECO:0000256" key="1">
    <source>
        <dbReference type="ARBA" id="ARBA00022679"/>
    </source>
</evidence>
<keyword evidence="1" id="KW-0808">Transferase</keyword>
<dbReference type="Gene3D" id="3.40.50.150">
    <property type="entry name" value="Vaccinia Virus protein VP39"/>
    <property type="match status" value="1"/>
</dbReference>
<sequence length="203" mass="21808">MNSEDWNQRYDGDELIWTATPNQFLVSEVEGLQRGSVLDVACGEGRNAVWLALQGWEATGVDFSSVALEKAAKLAAHNNVTASWIEADITTWAPVTSSFDLIVLAYVHLPSEARGKLHRTFADGLAPGGTLLIIAHSLENLTNGFGGPPSADVLFSPDDVISDLSGLGLTVEKAELVTRTVQSDDGEKHALDTLVRARRPLSL</sequence>
<evidence type="ECO:0000313" key="3">
    <source>
        <dbReference type="EMBL" id="CAB4833072.1"/>
    </source>
</evidence>
<dbReference type="Pfam" id="PF13649">
    <property type="entry name" value="Methyltransf_25"/>
    <property type="match status" value="1"/>
</dbReference>
<dbReference type="AlphaFoldDB" id="A0A6J7QW56"/>
<dbReference type="SUPFAM" id="SSF53335">
    <property type="entry name" value="S-adenosyl-L-methionine-dependent methyltransferases"/>
    <property type="match status" value="1"/>
</dbReference>
<gene>
    <name evidence="3" type="ORF">UFOPK3164_01410</name>
    <name evidence="4" type="ORF">UFOPK3427_01165</name>
    <name evidence="5" type="ORF">UFOPK4112_00976</name>
</gene>
<reference evidence="5" key="1">
    <citation type="submission" date="2020-05" db="EMBL/GenBank/DDBJ databases">
        <authorList>
            <person name="Chiriac C."/>
            <person name="Salcher M."/>
            <person name="Ghai R."/>
            <person name="Kavagutti S V."/>
        </authorList>
    </citation>
    <scope>NUCLEOTIDE SEQUENCE</scope>
</reference>
<dbReference type="PANTHER" id="PTHR43861">
    <property type="entry name" value="TRANS-ACONITATE 2-METHYLTRANSFERASE-RELATED"/>
    <property type="match status" value="1"/>
</dbReference>
<dbReference type="CDD" id="cd02440">
    <property type="entry name" value="AdoMet_MTases"/>
    <property type="match status" value="1"/>
</dbReference>
<dbReference type="InterPro" id="IPR041698">
    <property type="entry name" value="Methyltransf_25"/>
</dbReference>